<keyword evidence="1" id="KW-0175">Coiled coil</keyword>
<feature type="coiled-coil region" evidence="1">
    <location>
        <begin position="219"/>
        <end position="246"/>
    </location>
</feature>
<dbReference type="SUPFAM" id="SSF53067">
    <property type="entry name" value="Actin-like ATPase domain"/>
    <property type="match status" value="1"/>
</dbReference>
<dbReference type="Pfam" id="PF05134">
    <property type="entry name" value="T2SSL"/>
    <property type="match status" value="1"/>
</dbReference>
<dbReference type="InterPro" id="IPR043129">
    <property type="entry name" value="ATPase_NBD"/>
</dbReference>
<dbReference type="EMBL" id="QFAW01000067">
    <property type="protein sequence ID" value="PWE38862.1"/>
    <property type="molecule type" value="Genomic_DNA"/>
</dbReference>
<name>A0A2U2D0A4_9PSED</name>
<keyword evidence="2" id="KW-1133">Transmembrane helix</keyword>
<feature type="domain" description="GspL cytoplasmic actin-ATPase-like" evidence="3">
    <location>
        <begin position="73"/>
        <end position="163"/>
    </location>
</feature>
<dbReference type="OrthoDB" id="5621075at2"/>
<organism evidence="4 5">
    <name type="scientific">Pseudomonas prosekii</name>
    <dbReference type="NCBI Taxonomy" id="1148509"/>
    <lineage>
        <taxon>Bacteria</taxon>
        <taxon>Pseudomonadati</taxon>
        <taxon>Pseudomonadota</taxon>
        <taxon>Gammaproteobacteria</taxon>
        <taxon>Pseudomonadales</taxon>
        <taxon>Pseudomonadaceae</taxon>
        <taxon>Pseudomonas</taxon>
    </lineage>
</organism>
<proteinExistence type="predicted"/>
<protein>
    <submittedName>
        <fullName evidence="4">General secretion pathway protein GspL</fullName>
    </submittedName>
</protein>
<dbReference type="Pfam" id="PF05137">
    <property type="entry name" value="PilN"/>
    <property type="match status" value="1"/>
</dbReference>
<dbReference type="RefSeq" id="WP_109522475.1">
    <property type="nucleotide sequence ID" value="NZ_QFAW01000067.1"/>
</dbReference>
<comment type="caution">
    <text evidence="4">The sequence shown here is derived from an EMBL/GenBank/DDBJ whole genome shotgun (WGS) entry which is preliminary data.</text>
</comment>
<accession>A0A2U2D0A4</accession>
<keyword evidence="2" id="KW-0812">Transmembrane</keyword>
<dbReference type="InterPro" id="IPR007813">
    <property type="entry name" value="PilN"/>
</dbReference>
<dbReference type="PANTHER" id="PTHR40278:SF1">
    <property type="entry name" value="DNA UTILIZATION PROTEIN HOFN"/>
    <property type="match status" value="1"/>
</dbReference>
<reference evidence="4 5" key="1">
    <citation type="submission" date="2018-05" db="EMBL/GenBank/DDBJ databases">
        <title>Genome sequences of two Antarctic strains of Pseudomonas prosekii: insights into adaptation to extreme conditions.</title>
        <authorList>
            <person name="Snopkova K."/>
            <person name="Dufkova K."/>
            <person name="Cejkova D."/>
            <person name="Sedlacek I."/>
            <person name="Smajs D."/>
        </authorList>
    </citation>
    <scope>NUCLEOTIDE SEQUENCE [LARGE SCALE GENOMIC DNA]</scope>
    <source>
        <strain evidence="4 5">P2673</strain>
    </source>
</reference>
<evidence type="ECO:0000313" key="5">
    <source>
        <dbReference type="Proteomes" id="UP000245056"/>
    </source>
</evidence>
<dbReference type="AlphaFoldDB" id="A0A2U2D0A4"/>
<evidence type="ECO:0000313" key="4">
    <source>
        <dbReference type="EMBL" id="PWE38862.1"/>
    </source>
</evidence>
<evidence type="ECO:0000259" key="3">
    <source>
        <dbReference type="Pfam" id="PF05134"/>
    </source>
</evidence>
<evidence type="ECO:0000256" key="2">
    <source>
        <dbReference type="SAM" id="Phobius"/>
    </source>
</evidence>
<dbReference type="Gene3D" id="3.30.420.380">
    <property type="match status" value="1"/>
</dbReference>
<evidence type="ECO:0000256" key="1">
    <source>
        <dbReference type="SAM" id="Coils"/>
    </source>
</evidence>
<dbReference type="PANTHER" id="PTHR40278">
    <property type="entry name" value="DNA UTILIZATION PROTEIN HOFN"/>
    <property type="match status" value="1"/>
</dbReference>
<dbReference type="Proteomes" id="UP000245056">
    <property type="component" value="Unassembled WGS sequence"/>
</dbReference>
<gene>
    <name evidence="4" type="ORF">C9I49_27270</name>
</gene>
<keyword evidence="2" id="KW-0472">Membrane</keyword>
<sequence length="355" mass="39481">MKQLISAPLAQRFAQLNARWHGHWRGSLGQRVWQAWLQELRNALPARVQSAVLPRQRERRLNWPLPDVLPDCNGERVVLLLPYAMVLAQPLNLPLAATRELRSVVGFELDKYTPFPREHMHFVTRVQSRGTTLARVLLVAIVRERLQAVLEHCHERGLHLHAIDCRGADGQPLGVDLLPDQHPRQGANRGHLSGYLAVSCLGLLLACMLMWLDVRADRVAAMQAAVGQQREEVQALQKLRRELVNTQGAARYLAQRKSAQPSVSSVLLDLTGCLGADTWVEQLEISEDGGVSITGQSAKASALIARAQNCQTLSDAQFQGIIQPDEQTGKERFSLRAHLRSQPAAQLRKEPADAS</sequence>
<feature type="transmembrane region" description="Helical" evidence="2">
    <location>
        <begin position="192"/>
        <end position="212"/>
    </location>
</feature>
<dbReference type="InterPro" id="IPR024230">
    <property type="entry name" value="GspL_cyto_dom"/>
</dbReference>
<dbReference type="InterPro" id="IPR052534">
    <property type="entry name" value="Extracell_DNA_Util/SecSys_Comp"/>
</dbReference>